<evidence type="ECO:0000256" key="3">
    <source>
        <dbReference type="ARBA" id="ARBA00022806"/>
    </source>
</evidence>
<dbReference type="PANTHER" id="PTHR47959:SF1">
    <property type="entry name" value="ATP-DEPENDENT RNA HELICASE DBPA"/>
    <property type="match status" value="1"/>
</dbReference>
<gene>
    <name evidence="11" type="ORF">ABR85_01580</name>
</gene>
<feature type="domain" description="Helicase ATP-binding" evidence="8">
    <location>
        <begin position="34"/>
        <end position="205"/>
    </location>
</feature>
<dbReference type="Gene3D" id="3.30.70.330">
    <property type="match status" value="1"/>
</dbReference>
<evidence type="ECO:0000256" key="5">
    <source>
        <dbReference type="ARBA" id="ARBA00038437"/>
    </source>
</evidence>
<dbReference type="InterPro" id="IPR014014">
    <property type="entry name" value="RNA_helicase_DEAD_Q_motif"/>
</dbReference>
<dbReference type="EMBL" id="LICD01000190">
    <property type="protein sequence ID" value="KRO79304.1"/>
    <property type="molecule type" value="Genomic_DNA"/>
</dbReference>
<evidence type="ECO:0000256" key="1">
    <source>
        <dbReference type="ARBA" id="ARBA00022741"/>
    </source>
</evidence>
<dbReference type="CDD" id="cd00268">
    <property type="entry name" value="DEADc"/>
    <property type="match status" value="1"/>
</dbReference>
<evidence type="ECO:0000259" key="8">
    <source>
        <dbReference type="PROSITE" id="PS51192"/>
    </source>
</evidence>
<dbReference type="GO" id="GO:0005524">
    <property type="term" value="F:ATP binding"/>
    <property type="evidence" value="ECO:0007669"/>
    <property type="project" value="UniProtKB-KW"/>
</dbReference>
<dbReference type="Pfam" id="PF00270">
    <property type="entry name" value="DEAD"/>
    <property type="match status" value="1"/>
</dbReference>
<comment type="caution">
    <text evidence="11">The sequence shown here is derived from an EMBL/GenBank/DDBJ whole genome shotgun (WGS) entry which is preliminary data.</text>
</comment>
<dbReference type="PROSITE" id="PS00039">
    <property type="entry name" value="DEAD_ATP_HELICASE"/>
    <property type="match status" value="1"/>
</dbReference>
<evidence type="ECO:0000256" key="2">
    <source>
        <dbReference type="ARBA" id="ARBA00022801"/>
    </source>
</evidence>
<dbReference type="PROSITE" id="PS51194">
    <property type="entry name" value="HELICASE_CTER"/>
    <property type="match status" value="1"/>
</dbReference>
<sequence length="459" mass="50763">MLSSFDSLPLRGEILAAAKALGYTVMTPVQSQSLPTLIEGRDLIAQAKTGSGKTAAFAISLLNRLDETQYHTQALIVCPTRELAEQVAEEIRRLARGIPNVKTLTLCGGRPMGPQLASLKRAPHIVVGTPGRLLKHLEKQTLKINKVETLVLDEADRMLGMGFIEDIDDIDDYLPTTRQTLLFSATYPDEIAQLSANFQTDPVDIRIESDAPNAQIEESFYEVDRVDRLQVILRLLALHKPESTLIFCNQKHQCEQLKDDLWEEKLHASALHGDMEQYERDRTLIQFSNKSTSILVATDVAARGLDINELDLVINFELSADPEVHVHRVGRTGRAGRAGVAASLVMRSEENRLAAINNYRRTSHETLSPDILPAWGNVKLYPPMVTLSIGGGKRDKLRPGDLLGALTASKEIDGISIGKINVLDKITYVALAQESAKTALALLNEGKIKGKRYQARRLR</sequence>
<accession>A0A0R2SWX3</accession>
<dbReference type="InterPro" id="IPR014001">
    <property type="entry name" value="Helicase_ATP-bd"/>
</dbReference>
<evidence type="ECO:0000259" key="10">
    <source>
        <dbReference type="PROSITE" id="PS51195"/>
    </source>
</evidence>
<dbReference type="InterPro" id="IPR044742">
    <property type="entry name" value="DEAD/DEAH_RhlB"/>
</dbReference>
<dbReference type="GO" id="GO:0016787">
    <property type="term" value="F:hydrolase activity"/>
    <property type="evidence" value="ECO:0007669"/>
    <property type="project" value="UniProtKB-KW"/>
</dbReference>
<keyword evidence="2 7" id="KW-0378">Hydrolase</keyword>
<comment type="similarity">
    <text evidence="5 7">Belongs to the DEAD box helicase family.</text>
</comment>
<dbReference type="SMART" id="SM00490">
    <property type="entry name" value="HELICc"/>
    <property type="match status" value="1"/>
</dbReference>
<protein>
    <submittedName>
        <fullName evidence="11">ATP-dependent RNA helicase</fullName>
    </submittedName>
</protein>
<dbReference type="InterPro" id="IPR012677">
    <property type="entry name" value="Nucleotide-bd_a/b_plait_sf"/>
</dbReference>
<keyword evidence="4 7" id="KW-0067">ATP-binding</keyword>
<dbReference type="Pfam" id="PF00271">
    <property type="entry name" value="Helicase_C"/>
    <property type="match status" value="1"/>
</dbReference>
<dbReference type="AlphaFoldDB" id="A0A0R2SWX3"/>
<feature type="domain" description="Helicase C-terminal" evidence="9">
    <location>
        <begin position="230"/>
        <end position="375"/>
    </location>
</feature>
<feature type="domain" description="DEAD-box RNA helicase Q" evidence="10">
    <location>
        <begin position="3"/>
        <end position="31"/>
    </location>
</feature>
<dbReference type="SMART" id="SM00487">
    <property type="entry name" value="DEXDc"/>
    <property type="match status" value="1"/>
</dbReference>
<evidence type="ECO:0000256" key="7">
    <source>
        <dbReference type="RuleBase" id="RU000492"/>
    </source>
</evidence>
<keyword evidence="1 7" id="KW-0547">Nucleotide-binding</keyword>
<dbReference type="GO" id="GO:0003724">
    <property type="term" value="F:RNA helicase activity"/>
    <property type="evidence" value="ECO:0007669"/>
    <property type="project" value="InterPro"/>
</dbReference>
<dbReference type="SUPFAM" id="SSF52540">
    <property type="entry name" value="P-loop containing nucleoside triphosphate hydrolases"/>
    <property type="match status" value="1"/>
</dbReference>
<dbReference type="InterPro" id="IPR050079">
    <property type="entry name" value="DEAD_box_RNA_helicase"/>
</dbReference>
<evidence type="ECO:0000256" key="4">
    <source>
        <dbReference type="ARBA" id="ARBA00022840"/>
    </source>
</evidence>
<evidence type="ECO:0000313" key="11">
    <source>
        <dbReference type="EMBL" id="KRO79304.1"/>
    </source>
</evidence>
<keyword evidence="3 7" id="KW-0347">Helicase</keyword>
<dbReference type="InterPro" id="IPR011545">
    <property type="entry name" value="DEAD/DEAH_box_helicase_dom"/>
</dbReference>
<evidence type="ECO:0000313" key="12">
    <source>
        <dbReference type="Proteomes" id="UP000051242"/>
    </source>
</evidence>
<dbReference type="PROSITE" id="PS51192">
    <property type="entry name" value="HELICASE_ATP_BIND_1"/>
    <property type="match status" value="1"/>
</dbReference>
<dbReference type="InterPro" id="IPR027417">
    <property type="entry name" value="P-loop_NTPase"/>
</dbReference>
<dbReference type="GO" id="GO:0005829">
    <property type="term" value="C:cytosol"/>
    <property type="evidence" value="ECO:0007669"/>
    <property type="project" value="TreeGrafter"/>
</dbReference>
<dbReference type="Gene3D" id="3.40.50.300">
    <property type="entry name" value="P-loop containing nucleotide triphosphate hydrolases"/>
    <property type="match status" value="2"/>
</dbReference>
<evidence type="ECO:0000259" key="9">
    <source>
        <dbReference type="PROSITE" id="PS51194"/>
    </source>
</evidence>
<name>A0A0R2SWX3_9GAMM</name>
<reference evidence="11 12" key="1">
    <citation type="submission" date="2015-10" db="EMBL/GenBank/DDBJ databases">
        <title>Metagenome-Assembled Genomes uncover a global brackish microbiome.</title>
        <authorList>
            <person name="Hugerth L.W."/>
            <person name="Larsson J."/>
            <person name="Alneberg J."/>
            <person name="Lindh M.V."/>
            <person name="Legrand C."/>
            <person name="Pinhassi J."/>
            <person name="Andersson A.F."/>
        </authorList>
    </citation>
    <scope>NUCLEOTIDE SEQUENCE [LARGE SCALE GENOMIC DNA]</scope>
    <source>
        <strain evidence="11">BACL22 MAG-120619-bin3</strain>
    </source>
</reference>
<organism evidence="11 12">
    <name type="scientific">OM182 bacterium BACL3 MAG-120619-bin3</name>
    <dbReference type="NCBI Taxonomy" id="1655593"/>
    <lineage>
        <taxon>Bacteria</taxon>
        <taxon>Pseudomonadati</taxon>
        <taxon>Pseudomonadota</taxon>
        <taxon>Gammaproteobacteria</taxon>
        <taxon>OMG group</taxon>
        <taxon>OM182 clade</taxon>
    </lineage>
</organism>
<dbReference type="PROSITE" id="PS51195">
    <property type="entry name" value="Q_MOTIF"/>
    <property type="match status" value="1"/>
</dbReference>
<feature type="short sequence motif" description="Q motif" evidence="6">
    <location>
        <begin position="3"/>
        <end position="31"/>
    </location>
</feature>
<dbReference type="GO" id="GO:0003676">
    <property type="term" value="F:nucleic acid binding"/>
    <property type="evidence" value="ECO:0007669"/>
    <property type="project" value="InterPro"/>
</dbReference>
<proteinExistence type="inferred from homology"/>
<dbReference type="Pfam" id="PF03880">
    <property type="entry name" value="DbpA"/>
    <property type="match status" value="1"/>
</dbReference>
<dbReference type="InterPro" id="IPR005580">
    <property type="entry name" value="DbpA/CsdA_RNA-bd_dom"/>
</dbReference>
<dbReference type="PANTHER" id="PTHR47959">
    <property type="entry name" value="ATP-DEPENDENT RNA HELICASE RHLE-RELATED"/>
    <property type="match status" value="1"/>
</dbReference>
<dbReference type="InterPro" id="IPR001650">
    <property type="entry name" value="Helicase_C-like"/>
</dbReference>
<dbReference type="CDD" id="cd18787">
    <property type="entry name" value="SF2_C_DEAD"/>
    <property type="match status" value="1"/>
</dbReference>
<evidence type="ECO:0000256" key="6">
    <source>
        <dbReference type="PROSITE-ProRule" id="PRU00552"/>
    </source>
</evidence>
<dbReference type="Proteomes" id="UP000051242">
    <property type="component" value="Unassembled WGS sequence"/>
</dbReference>
<dbReference type="NCBIfam" id="NF008744">
    <property type="entry name" value="PRK11776.1"/>
    <property type="match status" value="1"/>
</dbReference>
<dbReference type="InterPro" id="IPR000629">
    <property type="entry name" value="RNA-helicase_DEAD-box_CS"/>
</dbReference>